<dbReference type="Proteomes" id="UP000288716">
    <property type="component" value="Unassembled WGS sequence"/>
</dbReference>
<evidence type="ECO:0000313" key="1">
    <source>
        <dbReference type="EMBL" id="RWS30679.1"/>
    </source>
</evidence>
<dbReference type="VEuPathDB" id="VectorBase:LDEU001364"/>
<gene>
    <name evidence="1" type="ORF">B4U80_08333</name>
</gene>
<name>A0A443ST19_9ACAR</name>
<keyword evidence="2" id="KW-1185">Reference proteome</keyword>
<protein>
    <submittedName>
        <fullName evidence="1">Uncharacterized protein</fullName>
    </submittedName>
</protein>
<dbReference type="AlphaFoldDB" id="A0A443ST19"/>
<dbReference type="EMBL" id="NCKV01000421">
    <property type="protein sequence ID" value="RWS30679.1"/>
    <property type="molecule type" value="Genomic_DNA"/>
</dbReference>
<comment type="caution">
    <text evidence="1">The sequence shown here is derived from an EMBL/GenBank/DDBJ whole genome shotgun (WGS) entry which is preliminary data.</text>
</comment>
<reference evidence="1 2" key="1">
    <citation type="journal article" date="2018" name="Gigascience">
        <title>Genomes of trombidid mites reveal novel predicted allergens and laterally-transferred genes associated with secondary metabolism.</title>
        <authorList>
            <person name="Dong X."/>
            <person name="Chaisiri K."/>
            <person name="Xia D."/>
            <person name="Armstrong S.D."/>
            <person name="Fang Y."/>
            <person name="Donnelly M.J."/>
            <person name="Kadowaki T."/>
            <person name="McGarry J.W."/>
            <person name="Darby A.C."/>
            <person name="Makepeace B.L."/>
        </authorList>
    </citation>
    <scope>NUCLEOTIDE SEQUENCE [LARGE SCALE GENOMIC DNA]</scope>
    <source>
        <strain evidence="1">UoL-UT</strain>
    </source>
</reference>
<evidence type="ECO:0000313" key="2">
    <source>
        <dbReference type="Proteomes" id="UP000288716"/>
    </source>
</evidence>
<proteinExistence type="predicted"/>
<accession>A0A443ST19</accession>
<sequence length="42" mass="5111">MSLRQTLDFDRSRCLGSRLRPTKRSRRLRQRCSLQLMDQKCN</sequence>
<organism evidence="1 2">
    <name type="scientific">Leptotrombidium deliense</name>
    <dbReference type="NCBI Taxonomy" id="299467"/>
    <lineage>
        <taxon>Eukaryota</taxon>
        <taxon>Metazoa</taxon>
        <taxon>Ecdysozoa</taxon>
        <taxon>Arthropoda</taxon>
        <taxon>Chelicerata</taxon>
        <taxon>Arachnida</taxon>
        <taxon>Acari</taxon>
        <taxon>Acariformes</taxon>
        <taxon>Trombidiformes</taxon>
        <taxon>Prostigmata</taxon>
        <taxon>Anystina</taxon>
        <taxon>Parasitengona</taxon>
        <taxon>Trombiculoidea</taxon>
        <taxon>Trombiculidae</taxon>
        <taxon>Leptotrombidium</taxon>
    </lineage>
</organism>